<dbReference type="AlphaFoldDB" id="D0V5B0"/>
<keyword evidence="1" id="KW-1133">Transmembrane helix</keyword>
<proteinExistence type="predicted"/>
<dbReference type="GeneID" id="8560538"/>
<sequence>MPQLDTVYTSLTFLTTWLAITLITHKISLYLLSTKPKKSPLQTQKPNLPPLPWT</sequence>
<geneLocation type="mitochondrion" evidence="2"/>
<dbReference type="CTD" id="4509"/>
<keyword evidence="1" id="KW-0472">Membrane</keyword>
<accession>D0V5B0</accession>
<feature type="transmembrane region" description="Helical" evidence="1">
    <location>
        <begin position="12"/>
        <end position="32"/>
    </location>
</feature>
<gene>
    <name evidence="2" type="primary">ATP8</name>
</gene>
<name>D0V5B0_CAUDE</name>
<keyword evidence="1" id="KW-0812">Transmembrane</keyword>
<dbReference type="RefSeq" id="YP_003289006.1">
    <property type="nucleotide sequence ID" value="NC_013479.1"/>
</dbReference>
<organism evidence="2">
    <name type="scientific">Causus defilippii</name>
    <name type="common">Snouted night adder</name>
    <dbReference type="NCBI Taxonomy" id="88081"/>
    <lineage>
        <taxon>Eukaryota</taxon>
        <taxon>Metazoa</taxon>
        <taxon>Chordata</taxon>
        <taxon>Craniata</taxon>
        <taxon>Vertebrata</taxon>
        <taxon>Euteleostomi</taxon>
        <taxon>Lepidosauria</taxon>
        <taxon>Squamata</taxon>
        <taxon>Bifurcata</taxon>
        <taxon>Unidentata</taxon>
        <taxon>Episquamata</taxon>
        <taxon>Toxicofera</taxon>
        <taxon>Serpentes</taxon>
        <taxon>Colubroidea</taxon>
        <taxon>Viperidae</taxon>
        <taxon>Viperinae</taxon>
        <taxon>Causus</taxon>
    </lineage>
</organism>
<protein>
    <submittedName>
        <fullName evidence="2">ATP synthase F0 subunit 8</fullName>
    </submittedName>
</protein>
<keyword evidence="2" id="KW-0496">Mitochondrion</keyword>
<dbReference type="EMBL" id="GU045452">
    <property type="protein sequence ID" value="ACY09599.1"/>
    <property type="molecule type" value="Genomic_DNA"/>
</dbReference>
<evidence type="ECO:0000256" key="1">
    <source>
        <dbReference type="SAM" id="Phobius"/>
    </source>
</evidence>
<reference evidence="2" key="1">
    <citation type="journal article" date="2009" name="Cytogenet. Genome Res.">
        <title>Dynamic nucleotide mutation gradients and control region usage in squamate reptile mitochondrial genomes.</title>
        <authorList>
            <person name="Castoe T.A."/>
            <person name="Gu W."/>
            <person name="de Koning A.J.P.J."/>
            <person name="Daza J.M."/>
            <person name="Jiang Z.J."/>
            <person name="Parkinson C.L."/>
            <person name="Pollock D.D."/>
        </authorList>
    </citation>
    <scope>NUCLEOTIDE SEQUENCE</scope>
</reference>
<evidence type="ECO:0000313" key="2">
    <source>
        <dbReference type="EMBL" id="ACY09599.1"/>
    </source>
</evidence>